<dbReference type="OrthoDB" id="7033071at2"/>
<evidence type="ECO:0000313" key="2">
    <source>
        <dbReference type="EMBL" id="ORL66644.1"/>
    </source>
</evidence>
<protein>
    <submittedName>
        <fullName evidence="2">Uncharacterized protein</fullName>
    </submittedName>
</protein>
<name>A0A1X1A3Y4_PSEPU</name>
<comment type="caution">
    <text evidence="2">The sequence shown here is derived from an EMBL/GenBank/DDBJ whole genome shotgun (WGS) entry which is preliminary data.</text>
</comment>
<feature type="coiled-coil region" evidence="1">
    <location>
        <begin position="48"/>
        <end position="93"/>
    </location>
</feature>
<dbReference type="RefSeq" id="WP_084854834.1">
    <property type="nucleotide sequence ID" value="NZ_NBWC01000006.1"/>
</dbReference>
<evidence type="ECO:0000313" key="3">
    <source>
        <dbReference type="Proteomes" id="UP000193675"/>
    </source>
</evidence>
<proteinExistence type="predicted"/>
<reference evidence="2 3" key="1">
    <citation type="submission" date="2017-04" db="EMBL/GenBank/DDBJ databases">
        <title>Presence of VIM-2 positive Pseudomonas species in chickens and their surrounding environment.</title>
        <authorList>
            <person name="Zhang R."/>
        </authorList>
    </citation>
    <scope>NUCLEOTIDE SEQUENCE [LARGE SCALE GENOMIC DNA]</scope>
    <source>
        <strain evidence="2 3">DZ-C18</strain>
    </source>
</reference>
<gene>
    <name evidence="2" type="ORF">B7H17_05025</name>
</gene>
<evidence type="ECO:0000256" key="1">
    <source>
        <dbReference type="SAM" id="Coils"/>
    </source>
</evidence>
<dbReference type="Proteomes" id="UP000193675">
    <property type="component" value="Unassembled WGS sequence"/>
</dbReference>
<sequence>MTDLICRKTMQRCQTPGMCRPHGGCRPDQGFESGHMDLGKFVDWVWSLKAERDQLKAENEDYKSGQERYEQIIEDLKAENEALRKIISESSAACGAAVSVECSLEFMAMLPSEIGTVLTALRKDAERWKFFKELSCQIQAFPHAWGQMTPEKMDFMCDEAMAKEAGHG</sequence>
<organism evidence="2 3">
    <name type="scientific">Pseudomonas putida</name>
    <name type="common">Arthrobacter siderocapsulatus</name>
    <dbReference type="NCBI Taxonomy" id="303"/>
    <lineage>
        <taxon>Bacteria</taxon>
        <taxon>Pseudomonadati</taxon>
        <taxon>Pseudomonadota</taxon>
        <taxon>Gammaproteobacteria</taxon>
        <taxon>Pseudomonadales</taxon>
        <taxon>Pseudomonadaceae</taxon>
        <taxon>Pseudomonas</taxon>
    </lineage>
</organism>
<dbReference type="EMBL" id="NBWC01000006">
    <property type="protein sequence ID" value="ORL66644.1"/>
    <property type="molecule type" value="Genomic_DNA"/>
</dbReference>
<accession>A0A1X1A3Y4</accession>
<dbReference type="AlphaFoldDB" id="A0A1X1A3Y4"/>
<keyword evidence="1" id="KW-0175">Coiled coil</keyword>
<dbReference type="Gene3D" id="1.20.5.340">
    <property type="match status" value="1"/>
</dbReference>